<organism evidence="2 3">
    <name type="scientific">Austropuccinia psidii MF-1</name>
    <dbReference type="NCBI Taxonomy" id="1389203"/>
    <lineage>
        <taxon>Eukaryota</taxon>
        <taxon>Fungi</taxon>
        <taxon>Dikarya</taxon>
        <taxon>Basidiomycota</taxon>
        <taxon>Pucciniomycotina</taxon>
        <taxon>Pucciniomycetes</taxon>
        <taxon>Pucciniales</taxon>
        <taxon>Sphaerophragmiaceae</taxon>
        <taxon>Austropuccinia</taxon>
    </lineage>
</organism>
<keyword evidence="3" id="KW-1185">Reference proteome</keyword>
<dbReference type="Proteomes" id="UP000765509">
    <property type="component" value="Unassembled WGS sequence"/>
</dbReference>
<comment type="caution">
    <text evidence="2">The sequence shown here is derived from an EMBL/GenBank/DDBJ whole genome shotgun (WGS) entry which is preliminary data.</text>
</comment>
<protein>
    <submittedName>
        <fullName evidence="2">Uncharacterized protein</fullName>
    </submittedName>
</protein>
<proteinExistence type="predicted"/>
<evidence type="ECO:0000313" key="2">
    <source>
        <dbReference type="EMBL" id="MBW0576699.1"/>
    </source>
</evidence>
<feature type="compositionally biased region" description="Polar residues" evidence="1">
    <location>
        <begin position="51"/>
        <end position="64"/>
    </location>
</feature>
<gene>
    <name evidence="2" type="ORF">O181_116414</name>
</gene>
<accession>A0A9Q3KBE9</accession>
<sequence length="121" mass="14081">MQDLFLTQRQKKGKRRKQTSYTHGASPIEPTLPRHVRPEDSPISPKPGPRETSSPETEPRTQSIPRRVFVTIPNNPLPLQQKAPRQERPVVQIKVKYYNLNFDGEEVENFIKKVEIIEQIE</sequence>
<reference evidence="2" key="1">
    <citation type="submission" date="2021-03" db="EMBL/GenBank/DDBJ databases">
        <title>Draft genome sequence of rust myrtle Austropuccinia psidii MF-1, a brazilian biotype.</title>
        <authorList>
            <person name="Quecine M.C."/>
            <person name="Pachon D.M.R."/>
            <person name="Bonatelli M.L."/>
            <person name="Correr F.H."/>
            <person name="Franceschini L.M."/>
            <person name="Leite T.F."/>
            <person name="Margarido G.R.A."/>
            <person name="Almeida C.A."/>
            <person name="Ferrarezi J.A."/>
            <person name="Labate C.A."/>
        </authorList>
    </citation>
    <scope>NUCLEOTIDE SEQUENCE</scope>
    <source>
        <strain evidence="2">MF-1</strain>
    </source>
</reference>
<evidence type="ECO:0000256" key="1">
    <source>
        <dbReference type="SAM" id="MobiDB-lite"/>
    </source>
</evidence>
<feature type="region of interest" description="Disordered" evidence="1">
    <location>
        <begin position="1"/>
        <end position="66"/>
    </location>
</feature>
<feature type="compositionally biased region" description="Basic residues" evidence="1">
    <location>
        <begin position="9"/>
        <end position="18"/>
    </location>
</feature>
<dbReference type="EMBL" id="AVOT02098968">
    <property type="protein sequence ID" value="MBW0576699.1"/>
    <property type="molecule type" value="Genomic_DNA"/>
</dbReference>
<dbReference type="AlphaFoldDB" id="A0A9Q3KBE9"/>
<name>A0A9Q3KBE9_9BASI</name>
<evidence type="ECO:0000313" key="3">
    <source>
        <dbReference type="Proteomes" id="UP000765509"/>
    </source>
</evidence>